<evidence type="ECO:0000313" key="7">
    <source>
        <dbReference type="Proteomes" id="UP000298138"/>
    </source>
</evidence>
<dbReference type="InParanoid" id="A0A4S2MYV9"/>
<evidence type="ECO:0000256" key="4">
    <source>
        <dbReference type="RuleBase" id="RU367022"/>
    </source>
</evidence>
<evidence type="ECO:0000256" key="1">
    <source>
        <dbReference type="ARBA" id="ARBA00022692"/>
    </source>
</evidence>
<dbReference type="STRING" id="341454.A0A4S2MYV9"/>
<keyword evidence="3 4" id="KW-0472">Membrane</keyword>
<keyword evidence="7" id="KW-1185">Reference proteome</keyword>
<dbReference type="Pfam" id="PF04145">
    <property type="entry name" value="Ctr"/>
    <property type="match status" value="1"/>
</dbReference>
<protein>
    <recommendedName>
        <fullName evidence="4">Copper transport protein</fullName>
    </recommendedName>
</protein>
<sequence>MDHPHHHHEADETASSAMMPPSGGHRCQMSMLFTWNTQDLCLVFRWWHVSGPISLVLSLLVVVALGMGYEYVREITRRYEARVDAANAQNIGGELPDNESSSLLTGRAVKNSQRKGQTGKALLYAIQVFYSFFIMLLFMTYNGWVMIAVAVGAFFGYILWGGSNATKSVACH</sequence>
<organism evidence="6 7">
    <name type="scientific">Ascodesmis nigricans</name>
    <dbReference type="NCBI Taxonomy" id="341454"/>
    <lineage>
        <taxon>Eukaryota</taxon>
        <taxon>Fungi</taxon>
        <taxon>Dikarya</taxon>
        <taxon>Ascomycota</taxon>
        <taxon>Pezizomycotina</taxon>
        <taxon>Pezizomycetes</taxon>
        <taxon>Pezizales</taxon>
        <taxon>Ascodesmidaceae</taxon>
        <taxon>Ascodesmis</taxon>
    </lineage>
</organism>
<feature type="transmembrane region" description="Helical" evidence="4">
    <location>
        <begin position="53"/>
        <end position="72"/>
    </location>
</feature>
<name>A0A4S2MYV9_9PEZI</name>
<dbReference type="GO" id="GO:0005375">
    <property type="term" value="F:copper ion transmembrane transporter activity"/>
    <property type="evidence" value="ECO:0007669"/>
    <property type="project" value="UniProtKB-UniRule"/>
</dbReference>
<dbReference type="PANTHER" id="PTHR12483:SF115">
    <property type="entry name" value="COPPER TRANSPORT PROTEIN"/>
    <property type="match status" value="1"/>
</dbReference>
<keyword evidence="4" id="KW-0406">Ion transport</keyword>
<keyword evidence="4" id="KW-0813">Transport</keyword>
<comment type="subcellular location">
    <subcellularLocation>
        <location evidence="4">Membrane</location>
        <topology evidence="4">Multi-pass membrane protein</topology>
    </subcellularLocation>
</comment>
<feature type="region of interest" description="Disordered" evidence="5">
    <location>
        <begin position="1"/>
        <end position="21"/>
    </location>
</feature>
<evidence type="ECO:0000256" key="2">
    <source>
        <dbReference type="ARBA" id="ARBA00022989"/>
    </source>
</evidence>
<dbReference type="EMBL" id="ML220117">
    <property type="protein sequence ID" value="TGZ81773.1"/>
    <property type="molecule type" value="Genomic_DNA"/>
</dbReference>
<dbReference type="FunCoup" id="A0A4S2MYV9">
    <property type="interactions" value="492"/>
</dbReference>
<dbReference type="PANTHER" id="PTHR12483">
    <property type="entry name" value="SOLUTE CARRIER FAMILY 31 COPPER TRANSPORTERS"/>
    <property type="match status" value="1"/>
</dbReference>
<dbReference type="GO" id="GO:0016020">
    <property type="term" value="C:membrane"/>
    <property type="evidence" value="ECO:0007669"/>
    <property type="project" value="UniProtKB-SubCell"/>
</dbReference>
<dbReference type="OrthoDB" id="161814at2759"/>
<gene>
    <name evidence="6" type="ORF">EX30DRAFT_232278</name>
</gene>
<reference evidence="6 7" key="1">
    <citation type="submission" date="2019-04" db="EMBL/GenBank/DDBJ databases">
        <title>Comparative genomics and transcriptomics to analyze fruiting body development in filamentous ascomycetes.</title>
        <authorList>
            <consortium name="DOE Joint Genome Institute"/>
            <person name="Lutkenhaus R."/>
            <person name="Traeger S."/>
            <person name="Breuer J."/>
            <person name="Kuo A."/>
            <person name="Lipzen A."/>
            <person name="Pangilinan J."/>
            <person name="Dilworth D."/>
            <person name="Sandor L."/>
            <person name="Poggeler S."/>
            <person name="Barry K."/>
            <person name="Grigoriev I.V."/>
            <person name="Nowrousian M."/>
        </authorList>
    </citation>
    <scope>NUCLEOTIDE SEQUENCE [LARGE SCALE GENOMIC DNA]</scope>
    <source>
        <strain evidence="6 7">CBS 389.68</strain>
    </source>
</reference>
<dbReference type="AlphaFoldDB" id="A0A4S2MYV9"/>
<dbReference type="InterPro" id="IPR007274">
    <property type="entry name" value="Cop_transporter"/>
</dbReference>
<evidence type="ECO:0000313" key="6">
    <source>
        <dbReference type="EMBL" id="TGZ81773.1"/>
    </source>
</evidence>
<evidence type="ECO:0000256" key="5">
    <source>
        <dbReference type="SAM" id="MobiDB-lite"/>
    </source>
</evidence>
<keyword evidence="1 4" id="KW-0812">Transmembrane</keyword>
<evidence type="ECO:0000256" key="3">
    <source>
        <dbReference type="ARBA" id="ARBA00023136"/>
    </source>
</evidence>
<keyword evidence="4" id="KW-0186">Copper</keyword>
<feature type="transmembrane region" description="Helical" evidence="4">
    <location>
        <begin position="121"/>
        <end position="138"/>
    </location>
</feature>
<feature type="transmembrane region" description="Helical" evidence="4">
    <location>
        <begin position="144"/>
        <end position="160"/>
    </location>
</feature>
<keyword evidence="4" id="KW-0187">Copper transport</keyword>
<proteinExistence type="inferred from homology"/>
<dbReference type="Proteomes" id="UP000298138">
    <property type="component" value="Unassembled WGS sequence"/>
</dbReference>
<accession>A0A4S2MYV9</accession>
<feature type="compositionally biased region" description="Basic and acidic residues" evidence="5">
    <location>
        <begin position="1"/>
        <end position="11"/>
    </location>
</feature>
<keyword evidence="2 4" id="KW-1133">Transmembrane helix</keyword>
<comment type="similarity">
    <text evidence="4">Belongs to the copper transporter (Ctr) (TC 1.A.56) family. SLC31A subfamily.</text>
</comment>